<gene>
    <name evidence="1" type="ORF">N8M53_08720</name>
</gene>
<protein>
    <submittedName>
        <fullName evidence="1">VC2046/SO_2500 family protein</fullName>
    </submittedName>
</protein>
<reference evidence="1" key="1">
    <citation type="submission" date="2022-09" db="EMBL/GenBank/DDBJ databases">
        <authorList>
            <person name="Li Z.-J."/>
        </authorList>
    </citation>
    <scope>NUCLEOTIDE SEQUENCE</scope>
    <source>
        <strain evidence="1">TGB11</strain>
    </source>
</reference>
<dbReference type="Proteomes" id="UP001164748">
    <property type="component" value="Chromosome"/>
</dbReference>
<accession>A0AA47KJT2</accession>
<evidence type="ECO:0000313" key="2">
    <source>
        <dbReference type="Proteomes" id="UP001164748"/>
    </source>
</evidence>
<dbReference type="RefSeq" id="WP_269578492.1">
    <property type="nucleotide sequence ID" value="NZ_CP114588.1"/>
</dbReference>
<dbReference type="Pfam" id="PF11993">
    <property type="entry name" value="VC2046"/>
    <property type="match status" value="1"/>
</dbReference>
<dbReference type="InterPro" id="IPR021879">
    <property type="entry name" value="VC2046_fam"/>
</dbReference>
<name>A0AA47KJT2_9GAMM</name>
<evidence type="ECO:0000313" key="1">
    <source>
        <dbReference type="EMBL" id="WBA07917.1"/>
    </source>
</evidence>
<sequence length="170" mass="18732">MTVHTIDKAQLISDVQFGDNLNHAVVQGRRSDFALMVALLSGDANESTPLTPVDKPVSNDQVLRQQFQLAEPQPLAASNEQDYLRAGAQADAFHRGGLASANLRFQLAPAAMHYPPQGTHGFDEAVYHNLSGHERRHLADTEPKRPAYNPATLYEKLTTSHCFDKMRVSA</sequence>
<dbReference type="AlphaFoldDB" id="A0AA47KJT2"/>
<dbReference type="EMBL" id="CP114588">
    <property type="protein sequence ID" value="WBA07917.1"/>
    <property type="molecule type" value="Genomic_DNA"/>
</dbReference>
<organism evidence="1 2">
    <name type="scientific">Salinivibrio kushneri</name>
    <dbReference type="NCBI Taxonomy" id="1908198"/>
    <lineage>
        <taxon>Bacteria</taxon>
        <taxon>Pseudomonadati</taxon>
        <taxon>Pseudomonadota</taxon>
        <taxon>Gammaproteobacteria</taxon>
        <taxon>Vibrionales</taxon>
        <taxon>Vibrionaceae</taxon>
        <taxon>Salinivibrio</taxon>
    </lineage>
</organism>
<proteinExistence type="predicted"/>